<dbReference type="PROSITE" id="PS51192">
    <property type="entry name" value="HELICASE_ATP_BIND_1"/>
    <property type="match status" value="1"/>
</dbReference>
<dbReference type="Proteomes" id="UP000231152">
    <property type="component" value="Unassembled WGS sequence"/>
</dbReference>
<evidence type="ECO:0000259" key="10">
    <source>
        <dbReference type="PROSITE" id="PS51194"/>
    </source>
</evidence>
<evidence type="ECO:0000313" key="12">
    <source>
        <dbReference type="EMBL" id="PJE76156.1"/>
    </source>
</evidence>
<dbReference type="GO" id="GO:0005524">
    <property type="term" value="F:ATP binding"/>
    <property type="evidence" value="ECO:0007669"/>
    <property type="project" value="UniProtKB-KW"/>
</dbReference>
<name>A0A2M8LFK0_9BACT</name>
<gene>
    <name evidence="12" type="ORF">COV04_01335</name>
</gene>
<dbReference type="PROSITE" id="PS51195">
    <property type="entry name" value="Q_MOTIF"/>
    <property type="match status" value="1"/>
</dbReference>
<evidence type="ECO:0000313" key="13">
    <source>
        <dbReference type="Proteomes" id="UP000231152"/>
    </source>
</evidence>
<evidence type="ECO:0000256" key="8">
    <source>
        <dbReference type="SAM" id="MobiDB-lite"/>
    </source>
</evidence>
<evidence type="ECO:0000256" key="3">
    <source>
        <dbReference type="ARBA" id="ARBA00022806"/>
    </source>
</evidence>
<dbReference type="InterPro" id="IPR001650">
    <property type="entry name" value="Helicase_C-like"/>
</dbReference>
<dbReference type="PANTHER" id="PTHR47959:SF13">
    <property type="entry name" value="ATP-DEPENDENT RNA HELICASE RHLE"/>
    <property type="match status" value="1"/>
</dbReference>
<evidence type="ECO:0000256" key="7">
    <source>
        <dbReference type="RuleBase" id="RU000492"/>
    </source>
</evidence>
<feature type="compositionally biased region" description="Low complexity" evidence="8">
    <location>
        <begin position="402"/>
        <end position="411"/>
    </location>
</feature>
<dbReference type="CDD" id="cd18787">
    <property type="entry name" value="SF2_C_DEAD"/>
    <property type="match status" value="1"/>
</dbReference>
<evidence type="ECO:0000256" key="1">
    <source>
        <dbReference type="ARBA" id="ARBA00022741"/>
    </source>
</evidence>
<dbReference type="InterPro" id="IPR014014">
    <property type="entry name" value="RNA_helicase_DEAD_Q_motif"/>
</dbReference>
<proteinExistence type="inferred from homology"/>
<comment type="caution">
    <text evidence="12">The sequence shown here is derived from an EMBL/GenBank/DDBJ whole genome shotgun (WGS) entry which is preliminary data.</text>
</comment>
<evidence type="ECO:0000259" key="9">
    <source>
        <dbReference type="PROSITE" id="PS51192"/>
    </source>
</evidence>
<dbReference type="Pfam" id="PF00271">
    <property type="entry name" value="Helicase_C"/>
    <property type="match status" value="1"/>
</dbReference>
<keyword evidence="4 7" id="KW-0067">ATP-binding</keyword>
<dbReference type="Gene3D" id="3.40.50.300">
    <property type="entry name" value="P-loop containing nucleotide triphosphate hydrolases"/>
    <property type="match status" value="2"/>
</dbReference>
<dbReference type="PROSITE" id="PS00039">
    <property type="entry name" value="DEAD_ATP_HELICASE"/>
    <property type="match status" value="1"/>
</dbReference>
<dbReference type="InterPro" id="IPR044742">
    <property type="entry name" value="DEAD/DEAH_RhlB"/>
</dbReference>
<dbReference type="GO" id="GO:0003724">
    <property type="term" value="F:RNA helicase activity"/>
    <property type="evidence" value="ECO:0007669"/>
    <property type="project" value="InterPro"/>
</dbReference>
<dbReference type="InterPro" id="IPR011545">
    <property type="entry name" value="DEAD/DEAH_box_helicase_dom"/>
</dbReference>
<dbReference type="SMART" id="SM00490">
    <property type="entry name" value="HELICc"/>
    <property type="match status" value="1"/>
</dbReference>
<dbReference type="InterPro" id="IPR027417">
    <property type="entry name" value="P-loop_NTPase"/>
</dbReference>
<dbReference type="PANTHER" id="PTHR47959">
    <property type="entry name" value="ATP-DEPENDENT RNA HELICASE RHLE-RELATED"/>
    <property type="match status" value="1"/>
</dbReference>
<dbReference type="GO" id="GO:0005829">
    <property type="term" value="C:cytosol"/>
    <property type="evidence" value="ECO:0007669"/>
    <property type="project" value="TreeGrafter"/>
</dbReference>
<protein>
    <submittedName>
        <fullName evidence="12">ATP-dependent helicase</fullName>
    </submittedName>
</protein>
<dbReference type="InterPro" id="IPR000629">
    <property type="entry name" value="RNA-helicase_DEAD-box_CS"/>
</dbReference>
<evidence type="ECO:0000259" key="11">
    <source>
        <dbReference type="PROSITE" id="PS51195"/>
    </source>
</evidence>
<feature type="short sequence motif" description="Q motif" evidence="6">
    <location>
        <begin position="10"/>
        <end position="38"/>
    </location>
</feature>
<sequence length="422" mass="46924">MPQNEPTDSNSFFGLGIAPKLLEALDTASFKVPTPIQRQSIPIAIEGKDLIGIAQTGTGKTLAFGVPLIQRLAQVKGRGLIMLPTRELALQVEETLQKIGRPIGLRTAVLIGGAPYSGQQKSLAKKPHIIVATPGRLLDHLEQKTLKLDDVRVLVLDEADRMLDMGFMPQIKRVLESVPKDKQIMLFSATMPDQIVRLIKSHLHLPVRIEIARPGTAATQVSHELFVVRREDKLRLLEKMLNQYRGTVLVFARTKHSVKRITSDVRAMGAKVAEIHSNRSLAQRREALEGFKRGKYRVLIATDIAARGIDVTNIELVVNFDLPENPEDYVHRIGRTGRAGLRGHAISFATPDQGSNIRDIERLIRVMLPISKLPELPPARRSTVEREYTPQSRRSGFGGARSSGASRGRNSFNKKKGGRRRF</sequence>
<dbReference type="CDD" id="cd00268">
    <property type="entry name" value="DEADc"/>
    <property type="match status" value="1"/>
</dbReference>
<dbReference type="SMART" id="SM00487">
    <property type="entry name" value="DEXDc"/>
    <property type="match status" value="1"/>
</dbReference>
<keyword evidence="2 7" id="KW-0378">Hydrolase</keyword>
<feature type="domain" description="DEAD-box RNA helicase Q" evidence="11">
    <location>
        <begin position="10"/>
        <end position="38"/>
    </location>
</feature>
<organism evidence="12 13">
    <name type="scientific">Candidatus Uhrbacteria bacterium CG10_big_fil_rev_8_21_14_0_10_48_11</name>
    <dbReference type="NCBI Taxonomy" id="1975037"/>
    <lineage>
        <taxon>Bacteria</taxon>
        <taxon>Candidatus Uhriibacteriota</taxon>
    </lineage>
</organism>
<feature type="domain" description="Helicase C-terminal" evidence="10">
    <location>
        <begin position="236"/>
        <end position="384"/>
    </location>
</feature>
<dbReference type="GO" id="GO:0003676">
    <property type="term" value="F:nucleic acid binding"/>
    <property type="evidence" value="ECO:0007669"/>
    <property type="project" value="InterPro"/>
</dbReference>
<dbReference type="SUPFAM" id="SSF52540">
    <property type="entry name" value="P-loop containing nucleoside triphosphate hydrolases"/>
    <property type="match status" value="1"/>
</dbReference>
<keyword evidence="1 7" id="KW-0547">Nucleotide-binding</keyword>
<evidence type="ECO:0000256" key="5">
    <source>
        <dbReference type="ARBA" id="ARBA00038437"/>
    </source>
</evidence>
<reference evidence="12 13" key="1">
    <citation type="submission" date="2017-09" db="EMBL/GenBank/DDBJ databases">
        <title>Depth-based differentiation of microbial function through sediment-hosted aquifers and enrichment of novel symbionts in the deep terrestrial subsurface.</title>
        <authorList>
            <person name="Probst A.J."/>
            <person name="Ladd B."/>
            <person name="Jarett J.K."/>
            <person name="Geller-Mcgrath D.E."/>
            <person name="Sieber C.M."/>
            <person name="Emerson J.B."/>
            <person name="Anantharaman K."/>
            <person name="Thomas B.C."/>
            <person name="Malmstrom R."/>
            <person name="Stieglmeier M."/>
            <person name="Klingl A."/>
            <person name="Woyke T."/>
            <person name="Ryan C.M."/>
            <person name="Banfield J.F."/>
        </authorList>
    </citation>
    <scope>NUCLEOTIDE SEQUENCE [LARGE SCALE GENOMIC DNA]</scope>
    <source>
        <strain evidence="12">CG10_big_fil_rev_8_21_14_0_10_48_11</strain>
    </source>
</reference>
<accession>A0A2M8LFK0</accession>
<evidence type="ECO:0000256" key="6">
    <source>
        <dbReference type="PROSITE-ProRule" id="PRU00552"/>
    </source>
</evidence>
<dbReference type="EMBL" id="PFET01000005">
    <property type="protein sequence ID" value="PJE76156.1"/>
    <property type="molecule type" value="Genomic_DNA"/>
</dbReference>
<feature type="domain" description="Helicase ATP-binding" evidence="9">
    <location>
        <begin position="41"/>
        <end position="209"/>
    </location>
</feature>
<dbReference type="InterPro" id="IPR050079">
    <property type="entry name" value="DEAD_box_RNA_helicase"/>
</dbReference>
<dbReference type="PROSITE" id="PS51194">
    <property type="entry name" value="HELICASE_CTER"/>
    <property type="match status" value="1"/>
</dbReference>
<evidence type="ECO:0000256" key="2">
    <source>
        <dbReference type="ARBA" id="ARBA00022801"/>
    </source>
</evidence>
<feature type="region of interest" description="Disordered" evidence="8">
    <location>
        <begin position="378"/>
        <end position="422"/>
    </location>
</feature>
<dbReference type="InterPro" id="IPR014001">
    <property type="entry name" value="Helicase_ATP-bd"/>
</dbReference>
<dbReference type="AlphaFoldDB" id="A0A2M8LFK0"/>
<dbReference type="GO" id="GO:0016787">
    <property type="term" value="F:hydrolase activity"/>
    <property type="evidence" value="ECO:0007669"/>
    <property type="project" value="UniProtKB-KW"/>
</dbReference>
<evidence type="ECO:0000256" key="4">
    <source>
        <dbReference type="ARBA" id="ARBA00022840"/>
    </source>
</evidence>
<keyword evidence="3 7" id="KW-0347">Helicase</keyword>
<dbReference type="Pfam" id="PF00270">
    <property type="entry name" value="DEAD"/>
    <property type="match status" value="1"/>
</dbReference>
<comment type="similarity">
    <text evidence="5 7">Belongs to the DEAD box helicase family.</text>
</comment>
<feature type="compositionally biased region" description="Basic residues" evidence="8">
    <location>
        <begin position="412"/>
        <end position="422"/>
    </location>
</feature>